<dbReference type="GO" id="GO:0016780">
    <property type="term" value="F:phosphotransferase activity, for other substituted phosphate groups"/>
    <property type="evidence" value="ECO:0007669"/>
    <property type="project" value="InterPro"/>
</dbReference>
<evidence type="ECO:0000256" key="2">
    <source>
        <dbReference type="RuleBase" id="RU003750"/>
    </source>
</evidence>
<dbReference type="GO" id="GO:0008654">
    <property type="term" value="P:phospholipid biosynthetic process"/>
    <property type="evidence" value="ECO:0007669"/>
    <property type="project" value="InterPro"/>
</dbReference>
<keyword evidence="4" id="KW-1185">Reference proteome</keyword>
<gene>
    <name evidence="3" type="ORF">JF922_11975</name>
</gene>
<reference evidence="3" key="1">
    <citation type="submission" date="2020-10" db="EMBL/GenBank/DDBJ databases">
        <title>Ca. Dormibacterota MAGs.</title>
        <authorList>
            <person name="Montgomery K."/>
        </authorList>
    </citation>
    <scope>NUCLEOTIDE SEQUENCE [LARGE SCALE GENOMIC DNA]</scope>
    <source>
        <strain evidence="3">SC8812_S17_10</strain>
    </source>
</reference>
<dbReference type="InterPro" id="IPR000462">
    <property type="entry name" value="CDP-OH_P_trans"/>
</dbReference>
<keyword evidence="1 2" id="KW-0808">Transferase</keyword>
<protein>
    <submittedName>
        <fullName evidence="3">CDP-alcohol phosphatidyltransferase family protein</fullName>
    </submittedName>
</protein>
<evidence type="ECO:0000313" key="4">
    <source>
        <dbReference type="Proteomes" id="UP000612893"/>
    </source>
</evidence>
<dbReference type="InterPro" id="IPR048254">
    <property type="entry name" value="CDP_ALCOHOL_P_TRANSF_CS"/>
</dbReference>
<dbReference type="Pfam" id="PF01066">
    <property type="entry name" value="CDP-OH_P_transf"/>
    <property type="match status" value="1"/>
</dbReference>
<proteinExistence type="inferred from homology"/>
<dbReference type="PROSITE" id="PS00379">
    <property type="entry name" value="CDP_ALCOHOL_P_TRANSF"/>
    <property type="match status" value="1"/>
</dbReference>
<evidence type="ECO:0000256" key="1">
    <source>
        <dbReference type="ARBA" id="ARBA00022679"/>
    </source>
</evidence>
<name>A0A934K7Q4_9BACT</name>
<comment type="caution">
    <text evidence="3">The sequence shown here is derived from an EMBL/GenBank/DDBJ whole genome shotgun (WGS) entry which is preliminary data.</text>
</comment>
<comment type="similarity">
    <text evidence="2">Belongs to the CDP-alcohol phosphatidyltransferase class-I family.</text>
</comment>
<accession>A0A934K7Q4</accession>
<dbReference type="Proteomes" id="UP000612893">
    <property type="component" value="Unassembled WGS sequence"/>
</dbReference>
<dbReference type="AlphaFoldDB" id="A0A934K7Q4"/>
<dbReference type="EMBL" id="JAEKNR010000126">
    <property type="protein sequence ID" value="MBJ7598787.1"/>
    <property type="molecule type" value="Genomic_DNA"/>
</dbReference>
<sequence>MRQRGRPGAAASSSPGYFPALVASLALETGFVAAQARRLGGPVVTAPNLLTLSRGLAASLLCGAAFSDRGLGSAWPALILGCTVADWLDGPLARRRGPTPLGRLLDVEADSWLTLWASIAAYRRRRLGGFVLVAPAIRYPLGLLGGRPLRPWQRAAGVAQMVVLCASLAPWAPARSLSRTLAPAAAAAQLLALVSGRGRGDYRVRVGEGLRVDDAHLAHGLPLAHHRRRA</sequence>
<dbReference type="RefSeq" id="WP_338201993.1">
    <property type="nucleotide sequence ID" value="NZ_JAEKNR010000126.1"/>
</dbReference>
<dbReference type="GO" id="GO:0016020">
    <property type="term" value="C:membrane"/>
    <property type="evidence" value="ECO:0007669"/>
    <property type="project" value="InterPro"/>
</dbReference>
<dbReference type="Gene3D" id="1.20.120.1760">
    <property type="match status" value="1"/>
</dbReference>
<evidence type="ECO:0000313" key="3">
    <source>
        <dbReference type="EMBL" id="MBJ7598787.1"/>
    </source>
</evidence>
<dbReference type="InterPro" id="IPR043130">
    <property type="entry name" value="CDP-OH_PTrfase_TM_dom"/>
</dbReference>
<organism evidence="3 4">
    <name type="scientific">Candidatus Nephthysia bennettiae</name>
    <dbReference type="NCBI Taxonomy" id="3127016"/>
    <lineage>
        <taxon>Bacteria</taxon>
        <taxon>Bacillati</taxon>
        <taxon>Candidatus Dormiibacterota</taxon>
        <taxon>Candidatus Dormibacteria</taxon>
        <taxon>Candidatus Dormibacterales</taxon>
        <taxon>Candidatus Dormibacteraceae</taxon>
        <taxon>Candidatus Nephthysia</taxon>
    </lineage>
</organism>